<evidence type="ECO:0000313" key="4">
    <source>
        <dbReference type="Proteomes" id="UP001054252"/>
    </source>
</evidence>
<sequence length="644" mass="74167">MAVAPSLTEKVQKLWNAWNIRGLMIVSLSLQVILNLLAPKRKVQNGRGKWIIGLIWFVYSLADWVATSTMGLILHSNSHKSGGPPIDIIAFWTPFLLVHLGGPDTITSYSLQDNELWQRHFLTLLSQVFSTIYAFFKSSPNNELWLATILVLLAGIIKYFGRTLALNRASFDKLGKNWVPVGGKTGLVIPKQFHGMENHTSISGTVVLLFSNLKRILVGPLPKESELKRIIERIMVRRSGGEVLRILEIELSLLYEVLHTKLPLIDGKIGSYLRLANFGCILVALISFSLVKKHYKLELADILITYGLLIGALAMDVLSFILIKSSDWFAISHIQDGSQLINKRELPNAVIKRRRWSKTVSQLNFLTHHVKKLDDLPYVGTLLSKVINNFRSQSFQHFEDSVWSFILREIKTKFDCRHCHKNKEEKEVWLSEEEFEKLLEPVLNQKHQELIKNLIGKLDYTQTLLVWHIATELCLRNTDHRRHGTTDTYRSMCKLLSDYMFYLAEKQPTMMAGVLDNWKDEFKRTSKQTRSLVPWKFFSNEKSVAKKILFGPKEVRVNIKEEEEEEEMKLLSKATELARELEREDGYPWEGMSKVWVQLMCYAAIKCRAHVHADQLSKGGELLTFVWLLMSHFGFGTRYRTLRG</sequence>
<dbReference type="Proteomes" id="UP001054252">
    <property type="component" value="Unassembled WGS sequence"/>
</dbReference>
<reference evidence="3 4" key="1">
    <citation type="journal article" date="2021" name="Commun. Biol.">
        <title>The genome of Shorea leprosula (Dipterocarpaceae) highlights the ecological relevance of drought in aseasonal tropical rainforests.</title>
        <authorList>
            <person name="Ng K.K.S."/>
            <person name="Kobayashi M.J."/>
            <person name="Fawcett J.A."/>
            <person name="Hatakeyama M."/>
            <person name="Paape T."/>
            <person name="Ng C.H."/>
            <person name="Ang C.C."/>
            <person name="Tnah L.H."/>
            <person name="Lee C.T."/>
            <person name="Nishiyama T."/>
            <person name="Sese J."/>
            <person name="O'Brien M.J."/>
            <person name="Copetti D."/>
            <person name="Mohd Noor M.I."/>
            <person name="Ong R.C."/>
            <person name="Putra M."/>
            <person name="Sireger I.Z."/>
            <person name="Indrioko S."/>
            <person name="Kosugi Y."/>
            <person name="Izuno A."/>
            <person name="Isagi Y."/>
            <person name="Lee S.L."/>
            <person name="Shimizu K.K."/>
        </authorList>
    </citation>
    <scope>NUCLEOTIDE SEQUENCE [LARGE SCALE GENOMIC DNA]</scope>
    <source>
        <strain evidence="3">214</strain>
    </source>
</reference>
<dbReference type="AlphaFoldDB" id="A0AAV5IQ79"/>
<feature type="transmembrane region" description="Helical" evidence="1">
    <location>
        <begin position="271"/>
        <end position="291"/>
    </location>
</feature>
<evidence type="ECO:0000313" key="3">
    <source>
        <dbReference type="EMBL" id="GKV01991.1"/>
    </source>
</evidence>
<keyword evidence="1" id="KW-0812">Transmembrane</keyword>
<organism evidence="3 4">
    <name type="scientific">Rubroshorea leprosula</name>
    <dbReference type="NCBI Taxonomy" id="152421"/>
    <lineage>
        <taxon>Eukaryota</taxon>
        <taxon>Viridiplantae</taxon>
        <taxon>Streptophyta</taxon>
        <taxon>Embryophyta</taxon>
        <taxon>Tracheophyta</taxon>
        <taxon>Spermatophyta</taxon>
        <taxon>Magnoliopsida</taxon>
        <taxon>eudicotyledons</taxon>
        <taxon>Gunneridae</taxon>
        <taxon>Pentapetalae</taxon>
        <taxon>rosids</taxon>
        <taxon>malvids</taxon>
        <taxon>Malvales</taxon>
        <taxon>Dipterocarpaceae</taxon>
        <taxon>Rubroshorea</taxon>
    </lineage>
</organism>
<keyword evidence="1" id="KW-0472">Membrane</keyword>
<keyword evidence="4" id="KW-1185">Reference proteome</keyword>
<comment type="caution">
    <text evidence="3">The sequence shown here is derived from an EMBL/GenBank/DDBJ whole genome shotgun (WGS) entry which is preliminary data.</text>
</comment>
<keyword evidence="1" id="KW-1133">Transmembrane helix</keyword>
<dbReference type="InterPro" id="IPR007658">
    <property type="entry name" value="DUF594"/>
</dbReference>
<evidence type="ECO:0000259" key="2">
    <source>
        <dbReference type="Pfam" id="PF13968"/>
    </source>
</evidence>
<feature type="transmembrane region" description="Helical" evidence="1">
    <location>
        <begin position="20"/>
        <end position="38"/>
    </location>
</feature>
<accession>A0AAV5IQ79</accession>
<feature type="transmembrane region" description="Helical" evidence="1">
    <location>
        <begin position="144"/>
        <end position="161"/>
    </location>
</feature>
<name>A0AAV5IQ79_9ROSI</name>
<dbReference type="PANTHER" id="PTHR31325">
    <property type="entry name" value="OS01G0798800 PROTEIN-RELATED"/>
    <property type="match status" value="1"/>
</dbReference>
<dbReference type="InterPro" id="IPR025315">
    <property type="entry name" value="DUF4220"/>
</dbReference>
<dbReference type="Pfam" id="PF04578">
    <property type="entry name" value="DUF594"/>
    <property type="match status" value="1"/>
</dbReference>
<evidence type="ECO:0000256" key="1">
    <source>
        <dbReference type="SAM" id="Phobius"/>
    </source>
</evidence>
<protein>
    <recommendedName>
        <fullName evidence="2">DUF4220 domain-containing protein</fullName>
    </recommendedName>
</protein>
<feature type="domain" description="DUF4220" evidence="2">
    <location>
        <begin position="56"/>
        <end position="367"/>
    </location>
</feature>
<proteinExistence type="predicted"/>
<feature type="transmembrane region" description="Helical" evidence="1">
    <location>
        <begin position="303"/>
        <end position="323"/>
    </location>
</feature>
<dbReference type="Pfam" id="PF13968">
    <property type="entry name" value="DUF4220"/>
    <property type="match status" value="1"/>
</dbReference>
<gene>
    <name evidence="3" type="ORF">SLEP1_g14485</name>
</gene>
<feature type="transmembrane region" description="Helical" evidence="1">
    <location>
        <begin position="50"/>
        <end position="74"/>
    </location>
</feature>
<dbReference type="EMBL" id="BPVZ01000018">
    <property type="protein sequence ID" value="GKV01991.1"/>
    <property type="molecule type" value="Genomic_DNA"/>
</dbReference>